<protein>
    <recommendedName>
        <fullName evidence="3">Lipoprotein</fullName>
    </recommendedName>
</protein>
<proteinExistence type="predicted"/>
<gene>
    <name evidence="1" type="ORF">CEPID_05425</name>
</gene>
<sequence length="545" mass="58837">MLATIACSALVLAGCQGSQPPAPDSEHALGNEARANQAITVSERFARQPEVLRDEDGSGVEVATRVFEHSETLVVSDPTPGAQLRAASIAVAAHAPMVVSHSANNSAIQEAVSRLKVNTVLLVGDPALQDFGATKVVRDPGTEQGLTQLTASKFNSVETTEPVKSLAQLQANQPVLLRHPDWNLPERGDTPADNFPFQSVQDGGSAPVVVVTEESSLASVASAKAFGAQVRYLSYPDPRVDDKAMEAVAGLSEAPLLALGRQFGDSATLQRRIQMGEKITQQQPGGGGLVFPGRRIVALYGHPSGPALGAMGEQPPAEAVARVKDLAAQYQHHSAEPVVPAFEVIATVASGGPGADGDFSNESDPQELVPYIDAITQAGGYAILDLQPGRASLLQQAQRYEELLKRPNVGLALDPEWKIGPSERPMQRVGSAEAAEINEVSDWLATLTRENKLPQKAFVLHQFQLQMIRDREQLNLSHDELAFVLHIDGHGSTGDKFATWDTMREGLDPRFFLAWKNFIDEDKPMFNPERTMNEVRPRPWLVTYQ</sequence>
<evidence type="ECO:0000313" key="2">
    <source>
        <dbReference type="Proteomes" id="UP000035368"/>
    </source>
</evidence>
<organism evidence="1 2">
    <name type="scientific">Corynebacterium epidermidicanis</name>
    <dbReference type="NCBI Taxonomy" id="1050174"/>
    <lineage>
        <taxon>Bacteria</taxon>
        <taxon>Bacillati</taxon>
        <taxon>Actinomycetota</taxon>
        <taxon>Actinomycetes</taxon>
        <taxon>Mycobacteriales</taxon>
        <taxon>Corynebacteriaceae</taxon>
        <taxon>Corynebacterium</taxon>
    </lineage>
</organism>
<accession>A0A0G3GP72</accession>
<dbReference type="EMBL" id="CP011541">
    <property type="protein sequence ID" value="AKK02954.1"/>
    <property type="molecule type" value="Genomic_DNA"/>
</dbReference>
<dbReference type="Proteomes" id="UP000035368">
    <property type="component" value="Chromosome"/>
</dbReference>
<name>A0A0G3GP72_9CORY</name>
<keyword evidence="2" id="KW-1185">Reference proteome</keyword>
<dbReference type="AlphaFoldDB" id="A0A0G3GP72"/>
<evidence type="ECO:0000313" key="1">
    <source>
        <dbReference type="EMBL" id="AKK02954.1"/>
    </source>
</evidence>
<dbReference type="KEGG" id="cei:CEPID_05425"/>
<evidence type="ECO:0008006" key="3">
    <source>
        <dbReference type="Google" id="ProtNLM"/>
    </source>
</evidence>
<reference evidence="1 2" key="1">
    <citation type="submission" date="2015-05" db="EMBL/GenBank/DDBJ databases">
        <title>Complete genome sequence of Corynebacterium epidermidicanis DSM 45586, isolated from the skin of a dog suffering from pruritus.</title>
        <authorList>
            <person name="Ruckert C."/>
            <person name="Albersmeier A."/>
            <person name="Winkler A."/>
            <person name="Tauch A."/>
        </authorList>
    </citation>
    <scope>NUCLEOTIDE SEQUENCE [LARGE SCALE GENOMIC DNA]</scope>
    <source>
        <strain evidence="1 2">DSM 45586</strain>
    </source>
</reference>
<dbReference type="STRING" id="1050174.CEPID_05425"/>
<dbReference type="PATRIC" id="fig|1050174.4.peg.1101"/>